<dbReference type="InterPro" id="IPR028098">
    <property type="entry name" value="Glyco_trans_4-like_N"/>
</dbReference>
<dbReference type="SUPFAM" id="SSF53756">
    <property type="entry name" value="UDP-Glycosyltransferase/glycogen phosphorylase"/>
    <property type="match status" value="1"/>
</dbReference>
<name>A0A5R9J7P6_9PROT</name>
<feature type="domain" description="Glycosyl transferase family 1" evidence="1">
    <location>
        <begin position="225"/>
        <end position="374"/>
    </location>
</feature>
<accession>A0A5R9J7P6</accession>
<dbReference type="Pfam" id="PF00534">
    <property type="entry name" value="Glycos_transf_1"/>
    <property type="match status" value="1"/>
</dbReference>
<evidence type="ECO:0000259" key="1">
    <source>
        <dbReference type="Pfam" id="PF00534"/>
    </source>
</evidence>
<dbReference type="EMBL" id="VCDI01000003">
    <property type="protein sequence ID" value="TLU72537.1"/>
    <property type="molecule type" value="Genomic_DNA"/>
</dbReference>
<dbReference type="PANTHER" id="PTHR12526">
    <property type="entry name" value="GLYCOSYLTRANSFERASE"/>
    <property type="match status" value="1"/>
</dbReference>
<gene>
    <name evidence="3" type="ORF">FE263_10810</name>
</gene>
<dbReference type="PANTHER" id="PTHR12526:SF638">
    <property type="entry name" value="SPORE COAT PROTEIN SA"/>
    <property type="match status" value="1"/>
</dbReference>
<keyword evidence="3" id="KW-0808">Transferase</keyword>
<feature type="domain" description="Glycosyltransferase subfamily 4-like N-terminal" evidence="2">
    <location>
        <begin position="51"/>
        <end position="201"/>
    </location>
</feature>
<dbReference type="Proteomes" id="UP000305654">
    <property type="component" value="Unassembled WGS sequence"/>
</dbReference>
<comment type="caution">
    <text evidence="3">The sequence shown here is derived from an EMBL/GenBank/DDBJ whole genome shotgun (WGS) entry which is preliminary data.</text>
</comment>
<dbReference type="Gene3D" id="3.40.50.2000">
    <property type="entry name" value="Glycogen Phosphorylase B"/>
    <property type="match status" value="2"/>
</dbReference>
<dbReference type="OrthoDB" id="529131at2"/>
<evidence type="ECO:0000313" key="3">
    <source>
        <dbReference type="EMBL" id="TLU72537.1"/>
    </source>
</evidence>
<protein>
    <submittedName>
        <fullName evidence="3">Glycosyltransferase</fullName>
    </submittedName>
</protein>
<dbReference type="CDD" id="cd03811">
    <property type="entry name" value="GT4_GT28_WabH-like"/>
    <property type="match status" value="1"/>
</dbReference>
<keyword evidence="4" id="KW-1185">Reference proteome</keyword>
<dbReference type="Pfam" id="PF13579">
    <property type="entry name" value="Glyco_trans_4_4"/>
    <property type="match status" value="1"/>
</dbReference>
<reference evidence="3 4" key="1">
    <citation type="submission" date="2019-05" db="EMBL/GenBank/DDBJ databases">
        <authorList>
            <person name="Pankratov T."/>
            <person name="Grouzdev D."/>
        </authorList>
    </citation>
    <scope>NUCLEOTIDE SEQUENCE [LARGE SCALE GENOMIC DNA]</scope>
    <source>
        <strain evidence="3 4">KEBCLARHB70R</strain>
    </source>
</reference>
<evidence type="ECO:0000259" key="2">
    <source>
        <dbReference type="Pfam" id="PF13579"/>
    </source>
</evidence>
<dbReference type="InterPro" id="IPR001296">
    <property type="entry name" value="Glyco_trans_1"/>
</dbReference>
<dbReference type="RefSeq" id="WP_138326000.1">
    <property type="nucleotide sequence ID" value="NZ_VCDI01000003.1"/>
</dbReference>
<organism evidence="3 4">
    <name type="scientific">Lichenicoccus roseus</name>
    <dbReference type="NCBI Taxonomy" id="2683649"/>
    <lineage>
        <taxon>Bacteria</taxon>
        <taxon>Pseudomonadati</taxon>
        <taxon>Pseudomonadota</taxon>
        <taxon>Alphaproteobacteria</taxon>
        <taxon>Acetobacterales</taxon>
        <taxon>Acetobacteraceae</taxon>
        <taxon>Lichenicoccus</taxon>
    </lineage>
</organism>
<proteinExistence type="predicted"/>
<evidence type="ECO:0000313" key="4">
    <source>
        <dbReference type="Proteomes" id="UP000305654"/>
    </source>
</evidence>
<dbReference type="AlphaFoldDB" id="A0A5R9J7P6"/>
<sequence>MIKLIEVSDGDTVTIPSPLPAVAAPGVKTMFLTHTGQIGGAEVCLLNVVNGFDSSVFLFKDGPLRQRLRDLGVHVELPRRQLDLQAVRRDRGILNALPVTGGIVALLGEIRRKAARYDLIYCNSQKSFVLGAIATTLQQRPLLWHLHDILDEAHFGHYQLRLVIRLANWRASQVVAPSRAVAEAFVAVGGRADLVKIVANGVKVSTHETGPNSRALLRRQMGLPDGTLFGVFSRLSPWKGQHVALEALALLPGAACIIVGEALFGERDYVAGLRQQVERLGLLGRVHFLGHRDDVALLMRAVDVVVHPSIEPEPFGLTLVEAMFARTPVLASNTGAALDILDSGRFGTLVPPGDVAALAAALSRLLDNNAPEVSTTQRQVVEARRHAETHYTADRMVRDIRRLASKLVHGPDRGHDLVQELEGRS</sequence>
<dbReference type="GO" id="GO:0016757">
    <property type="term" value="F:glycosyltransferase activity"/>
    <property type="evidence" value="ECO:0007669"/>
    <property type="project" value="InterPro"/>
</dbReference>